<dbReference type="PROSITE" id="PS00216">
    <property type="entry name" value="SUGAR_TRANSPORT_1"/>
    <property type="match status" value="1"/>
</dbReference>
<dbReference type="PROSITE" id="PS50850">
    <property type="entry name" value="MFS"/>
    <property type="match status" value="1"/>
</dbReference>
<evidence type="ECO:0000256" key="2">
    <source>
        <dbReference type="ARBA" id="ARBA00022475"/>
    </source>
</evidence>
<feature type="transmembrane region" description="Helical" evidence="6">
    <location>
        <begin position="118"/>
        <end position="139"/>
    </location>
</feature>
<evidence type="ECO:0000256" key="6">
    <source>
        <dbReference type="SAM" id="Phobius"/>
    </source>
</evidence>
<dbReference type="InterPro" id="IPR036259">
    <property type="entry name" value="MFS_trans_sf"/>
</dbReference>
<evidence type="ECO:0000259" key="7">
    <source>
        <dbReference type="PROSITE" id="PS50850"/>
    </source>
</evidence>
<evidence type="ECO:0000256" key="4">
    <source>
        <dbReference type="ARBA" id="ARBA00022989"/>
    </source>
</evidence>
<dbReference type="PANTHER" id="PTHR43124:SF3">
    <property type="entry name" value="CHLORAMPHENICOL EFFLUX PUMP RV0191"/>
    <property type="match status" value="1"/>
</dbReference>
<evidence type="ECO:0000313" key="9">
    <source>
        <dbReference type="Proteomes" id="UP001596481"/>
    </source>
</evidence>
<dbReference type="AlphaFoldDB" id="A0ABD5ZDN0"/>
<dbReference type="InterPro" id="IPR001958">
    <property type="entry name" value="Tet-R_TetA/multi-R_MdtG-like"/>
</dbReference>
<dbReference type="InterPro" id="IPR005829">
    <property type="entry name" value="Sugar_transporter_CS"/>
</dbReference>
<evidence type="ECO:0000256" key="5">
    <source>
        <dbReference type="ARBA" id="ARBA00023136"/>
    </source>
</evidence>
<reference evidence="8 9" key="1">
    <citation type="journal article" date="2019" name="Int. J. Syst. Evol. Microbiol.">
        <title>The Global Catalogue of Microorganisms (GCM) 10K type strain sequencing project: providing services to taxonomists for standard genome sequencing and annotation.</title>
        <authorList>
            <consortium name="The Broad Institute Genomics Platform"/>
            <consortium name="The Broad Institute Genome Sequencing Center for Infectious Disease"/>
            <person name="Wu L."/>
            <person name="Ma J."/>
        </authorList>
    </citation>
    <scope>NUCLEOTIDE SEQUENCE [LARGE SCALE GENOMIC DNA]</scope>
    <source>
        <strain evidence="8 9">DSM 29988</strain>
    </source>
</reference>
<feature type="transmembrane region" description="Helical" evidence="6">
    <location>
        <begin position="177"/>
        <end position="194"/>
    </location>
</feature>
<keyword evidence="9" id="KW-1185">Reference proteome</keyword>
<accession>A0ABD5ZDN0</accession>
<feature type="transmembrane region" description="Helical" evidence="6">
    <location>
        <begin position="56"/>
        <end position="80"/>
    </location>
</feature>
<organism evidence="8 9">
    <name type="scientific">Haloferax namakaokahaiae</name>
    <dbReference type="NCBI Taxonomy" id="1748331"/>
    <lineage>
        <taxon>Archaea</taxon>
        <taxon>Methanobacteriati</taxon>
        <taxon>Methanobacteriota</taxon>
        <taxon>Stenosarchaea group</taxon>
        <taxon>Halobacteria</taxon>
        <taxon>Halobacteriales</taxon>
        <taxon>Haloferacaceae</taxon>
        <taxon>Haloferax</taxon>
    </lineage>
</organism>
<evidence type="ECO:0000313" key="8">
    <source>
        <dbReference type="EMBL" id="MFC7203003.1"/>
    </source>
</evidence>
<feature type="transmembrane region" description="Helical" evidence="6">
    <location>
        <begin position="369"/>
        <end position="386"/>
    </location>
</feature>
<name>A0ABD5ZDN0_9EURY</name>
<feature type="transmembrane region" description="Helical" evidence="6">
    <location>
        <begin position="326"/>
        <end position="348"/>
    </location>
</feature>
<dbReference type="InterPro" id="IPR050189">
    <property type="entry name" value="MFS_Efflux_Transporters"/>
</dbReference>
<proteinExistence type="predicted"/>
<feature type="transmembrane region" description="Helical" evidence="6">
    <location>
        <begin position="392"/>
        <end position="410"/>
    </location>
</feature>
<feature type="transmembrane region" description="Helical" evidence="6">
    <location>
        <begin position="302"/>
        <end position="320"/>
    </location>
</feature>
<dbReference type="Gene3D" id="1.20.1250.20">
    <property type="entry name" value="MFS general substrate transporter like domains"/>
    <property type="match status" value="1"/>
</dbReference>
<dbReference type="RefSeq" id="WP_390222285.1">
    <property type="nucleotide sequence ID" value="NZ_JBHTAA010000001.1"/>
</dbReference>
<feature type="transmembrane region" description="Helical" evidence="6">
    <location>
        <begin position="226"/>
        <end position="250"/>
    </location>
</feature>
<gene>
    <name evidence="8" type="ORF">ACFQJC_05725</name>
</gene>
<evidence type="ECO:0000256" key="3">
    <source>
        <dbReference type="ARBA" id="ARBA00022692"/>
    </source>
</evidence>
<dbReference type="PANTHER" id="PTHR43124">
    <property type="entry name" value="PURINE EFFLUX PUMP PBUE"/>
    <property type="match status" value="1"/>
</dbReference>
<keyword evidence="4 6" id="KW-1133">Transmembrane helix</keyword>
<protein>
    <submittedName>
        <fullName evidence="8">MFS transporter</fullName>
    </submittedName>
</protein>
<dbReference type="Pfam" id="PF07690">
    <property type="entry name" value="MFS_1"/>
    <property type="match status" value="1"/>
</dbReference>
<dbReference type="PRINTS" id="PR01035">
    <property type="entry name" value="TCRTETA"/>
</dbReference>
<keyword evidence="2" id="KW-1003">Cell membrane</keyword>
<feature type="transmembrane region" description="Helical" evidence="6">
    <location>
        <begin position="92"/>
        <end position="112"/>
    </location>
</feature>
<dbReference type="EMBL" id="JBHTAA010000001">
    <property type="protein sequence ID" value="MFC7203003.1"/>
    <property type="molecule type" value="Genomic_DNA"/>
</dbReference>
<sequence length="423" mass="43861">MKLSERLARRLRSGDVPWRNRTVQVVLASTLLAPLGVPLVAPALPLVRDTFGLTDAAASLLVSAYFLVGIVVSPFVGVLADRIGRKRVLVPALFVFSIAGLSSFFAPTYLVLLGLRAIQGTAAAALFVTTVTLISDAFAGVQRNAVLGANVAVLSFGAAIFPVLGGALATVAWNTPFLAYAFGFPIAVFAYVALAEPSRETDRESRRSDGTDGVRRTTGMRAYLRGALAALSLGVASLLTVAFLTEFVLFGALVTVLPFLLTANYGVSPFYIGLVLMTMEAGAVVAASSNGRLARIFSNGRLITLGFGCYALSLAGVYVAPSTFFVVPSVVIFGLGLGLSMPAVDAAVSDRVTTQYRAALLGLRNSTTFFGRASGPVVFALAATAVGYEPLMAIAAAFVGVIALVAAVTTRAPAPTPEAEPGV</sequence>
<comment type="subcellular location">
    <subcellularLocation>
        <location evidence="1">Cell membrane</location>
        <topology evidence="1">Multi-pass membrane protein</topology>
    </subcellularLocation>
</comment>
<dbReference type="InterPro" id="IPR020846">
    <property type="entry name" value="MFS_dom"/>
</dbReference>
<feature type="transmembrane region" description="Helical" evidence="6">
    <location>
        <begin position="151"/>
        <end position="171"/>
    </location>
</feature>
<keyword evidence="3 6" id="KW-0812">Transmembrane</keyword>
<dbReference type="CDD" id="cd17474">
    <property type="entry name" value="MFS_YfmO_like"/>
    <property type="match status" value="1"/>
</dbReference>
<keyword evidence="5 6" id="KW-0472">Membrane</keyword>
<dbReference type="InterPro" id="IPR011701">
    <property type="entry name" value="MFS"/>
</dbReference>
<dbReference type="SUPFAM" id="SSF103473">
    <property type="entry name" value="MFS general substrate transporter"/>
    <property type="match status" value="1"/>
</dbReference>
<comment type="caution">
    <text evidence="8">The sequence shown here is derived from an EMBL/GenBank/DDBJ whole genome shotgun (WGS) entry which is preliminary data.</text>
</comment>
<dbReference type="Proteomes" id="UP001596481">
    <property type="component" value="Unassembled WGS sequence"/>
</dbReference>
<evidence type="ECO:0000256" key="1">
    <source>
        <dbReference type="ARBA" id="ARBA00004651"/>
    </source>
</evidence>
<feature type="domain" description="Major facilitator superfamily (MFS) profile" evidence="7">
    <location>
        <begin position="22"/>
        <end position="418"/>
    </location>
</feature>
<dbReference type="GO" id="GO:0005886">
    <property type="term" value="C:plasma membrane"/>
    <property type="evidence" value="ECO:0007669"/>
    <property type="project" value="UniProtKB-SubCell"/>
</dbReference>
<feature type="transmembrane region" description="Helical" evidence="6">
    <location>
        <begin position="21"/>
        <end position="44"/>
    </location>
</feature>